<evidence type="ECO:0000313" key="2">
    <source>
        <dbReference type="Proteomes" id="UP000199400"/>
    </source>
</evidence>
<keyword evidence="2" id="KW-1185">Reference proteome</keyword>
<accession>A0A1I1XYH2</accession>
<gene>
    <name evidence="1" type="ORF">SAMN02745121_03061</name>
</gene>
<dbReference type="EMBL" id="FOMX01000008">
    <property type="protein sequence ID" value="SFE10580.1"/>
    <property type="molecule type" value="Genomic_DNA"/>
</dbReference>
<reference evidence="2" key="1">
    <citation type="submission" date="2016-10" db="EMBL/GenBank/DDBJ databases">
        <authorList>
            <person name="Varghese N."/>
            <person name="Submissions S."/>
        </authorList>
    </citation>
    <scope>NUCLEOTIDE SEQUENCE [LARGE SCALE GENOMIC DNA]</scope>
    <source>
        <strain evidence="2">ATCC 25963</strain>
    </source>
</reference>
<evidence type="ECO:0000313" key="1">
    <source>
        <dbReference type="EMBL" id="SFE10580.1"/>
    </source>
</evidence>
<name>A0A1I1XYH2_9BACT</name>
<dbReference type="Proteomes" id="UP000199400">
    <property type="component" value="Unassembled WGS sequence"/>
</dbReference>
<dbReference type="AlphaFoldDB" id="A0A1I1XYH2"/>
<sequence length="215" mass="24582">MIEKWLLDSRCNIIHYFDLPKDWWPITQGDNQSKATAWANDFFLRALDALYPKESDLVIACNKGRVTRSEAAVFYAGYSNHSQSQIMLDFVAVRWDDAMPIKLTAESEMNAADSVGEPTTAKGYIWDFFKLLVVPCKYRLYMARASGVEKMKQVATCMRKLYQRHRGNLFSETDQFGGVVIPGAEKQRNETLILWTEGGVLQCEKISDFPLICED</sequence>
<dbReference type="STRING" id="54.SAMN02745121_03061"/>
<organism evidence="1 2">
    <name type="scientific">Nannocystis exedens</name>
    <dbReference type="NCBI Taxonomy" id="54"/>
    <lineage>
        <taxon>Bacteria</taxon>
        <taxon>Pseudomonadati</taxon>
        <taxon>Myxococcota</taxon>
        <taxon>Polyangia</taxon>
        <taxon>Nannocystales</taxon>
        <taxon>Nannocystaceae</taxon>
        <taxon>Nannocystis</taxon>
    </lineage>
</organism>
<protein>
    <submittedName>
        <fullName evidence="1">Uncharacterized protein</fullName>
    </submittedName>
</protein>
<proteinExistence type="predicted"/>